<organism evidence="2 3">
    <name type="scientific">Leptomonas seymouri</name>
    <dbReference type="NCBI Taxonomy" id="5684"/>
    <lineage>
        <taxon>Eukaryota</taxon>
        <taxon>Discoba</taxon>
        <taxon>Euglenozoa</taxon>
        <taxon>Kinetoplastea</taxon>
        <taxon>Metakinetoplastina</taxon>
        <taxon>Trypanosomatida</taxon>
        <taxon>Trypanosomatidae</taxon>
        <taxon>Leishmaniinae</taxon>
        <taxon>Leptomonas</taxon>
    </lineage>
</organism>
<dbReference type="OrthoDB" id="10642823at2759"/>
<feature type="compositionally biased region" description="Basic and acidic residues" evidence="1">
    <location>
        <begin position="566"/>
        <end position="583"/>
    </location>
</feature>
<proteinExistence type="predicted"/>
<protein>
    <submittedName>
        <fullName evidence="2">Uncharacterized protein</fullName>
    </submittedName>
</protein>
<feature type="compositionally biased region" description="Basic and acidic residues" evidence="1">
    <location>
        <begin position="1"/>
        <end position="12"/>
    </location>
</feature>
<dbReference type="AlphaFoldDB" id="A0A0N0P444"/>
<evidence type="ECO:0000313" key="3">
    <source>
        <dbReference type="Proteomes" id="UP000038009"/>
    </source>
</evidence>
<feature type="compositionally biased region" description="Low complexity" evidence="1">
    <location>
        <begin position="614"/>
        <end position="626"/>
    </location>
</feature>
<keyword evidence="3" id="KW-1185">Reference proteome</keyword>
<feature type="compositionally biased region" description="Polar residues" evidence="1">
    <location>
        <begin position="249"/>
        <end position="265"/>
    </location>
</feature>
<feature type="region of interest" description="Disordered" evidence="1">
    <location>
        <begin position="536"/>
        <end position="690"/>
    </location>
</feature>
<feature type="compositionally biased region" description="Acidic residues" evidence="1">
    <location>
        <begin position="280"/>
        <end position="290"/>
    </location>
</feature>
<gene>
    <name evidence="2" type="ORF">ABL78_6094</name>
</gene>
<name>A0A0N0P444_LEPSE</name>
<feature type="compositionally biased region" description="Basic and acidic residues" evidence="1">
    <location>
        <begin position="594"/>
        <end position="613"/>
    </location>
</feature>
<evidence type="ECO:0000313" key="2">
    <source>
        <dbReference type="EMBL" id="KPI84866.1"/>
    </source>
</evidence>
<feature type="region of interest" description="Disordered" evidence="1">
    <location>
        <begin position="166"/>
        <end position="523"/>
    </location>
</feature>
<dbReference type="EMBL" id="LJSK01000226">
    <property type="protein sequence ID" value="KPI84866.1"/>
    <property type="molecule type" value="Genomic_DNA"/>
</dbReference>
<dbReference type="VEuPathDB" id="TriTrypDB:Lsey_0226_0150"/>
<feature type="non-terminal residue" evidence="2">
    <location>
        <position position="690"/>
    </location>
</feature>
<feature type="region of interest" description="Disordered" evidence="1">
    <location>
        <begin position="1"/>
        <end position="95"/>
    </location>
</feature>
<feature type="compositionally biased region" description="Acidic residues" evidence="1">
    <location>
        <begin position="400"/>
        <end position="415"/>
    </location>
</feature>
<evidence type="ECO:0000256" key="1">
    <source>
        <dbReference type="SAM" id="MobiDB-lite"/>
    </source>
</evidence>
<feature type="compositionally biased region" description="Basic and acidic residues" evidence="1">
    <location>
        <begin position="174"/>
        <end position="184"/>
    </location>
</feature>
<feature type="compositionally biased region" description="Basic and acidic residues" evidence="1">
    <location>
        <begin position="266"/>
        <end position="279"/>
    </location>
</feature>
<reference evidence="2 3" key="1">
    <citation type="journal article" date="2015" name="PLoS Pathog.">
        <title>Leptomonas seymouri: Adaptations to the Dixenous Life Cycle Analyzed by Genome Sequencing, Transcriptome Profiling and Co-infection with Leishmania donovani.</title>
        <authorList>
            <person name="Kraeva N."/>
            <person name="Butenko A."/>
            <person name="Hlavacova J."/>
            <person name="Kostygov A."/>
            <person name="Myskova J."/>
            <person name="Grybchuk D."/>
            <person name="Lestinova T."/>
            <person name="Votypka J."/>
            <person name="Volf P."/>
            <person name="Opperdoes F."/>
            <person name="Flegontov P."/>
            <person name="Lukes J."/>
            <person name="Yurchenko V."/>
        </authorList>
    </citation>
    <scope>NUCLEOTIDE SEQUENCE [LARGE SCALE GENOMIC DNA]</scope>
    <source>
        <strain evidence="2 3">ATCC 30220</strain>
    </source>
</reference>
<comment type="caution">
    <text evidence="2">The sequence shown here is derived from an EMBL/GenBank/DDBJ whole genome shotgun (WGS) entry which is preliminary data.</text>
</comment>
<feature type="compositionally biased region" description="Basic and acidic residues" evidence="1">
    <location>
        <begin position="348"/>
        <end position="360"/>
    </location>
</feature>
<dbReference type="Proteomes" id="UP000038009">
    <property type="component" value="Unassembled WGS sequence"/>
</dbReference>
<feature type="compositionally biased region" description="Acidic residues" evidence="1">
    <location>
        <begin position="627"/>
        <end position="637"/>
    </location>
</feature>
<feature type="compositionally biased region" description="Polar residues" evidence="1">
    <location>
        <begin position="13"/>
        <end position="22"/>
    </location>
</feature>
<accession>A0A0N0P444</accession>
<sequence>MDSRHALAEEATQHTPRSPTDESGSGATPPTGGTPPDPSVVAAGGSTQTRNPVRVPHAPSAARHITGGARTSPFPQDALHNAADGNADGTLTKGRSFEEQLENLLAAEDRHRFQLECHAEDEMEDMCDIMISQEGKLLQGDFRSIDAEEKAEELGHHPFQRAREAAERGFLTGEDQHDAKSEPFHEDEEDTDARFHTHRQQHSKSIAVAAELEEDFESFHEAPTTELAARIERMAQPGRLPSSEAASPLTDTLNDLAPPSTSANATHEESDTLTHQQRELEEDEEEEEEEPLHPRAVQGPRRAAGRPRYDTTPVAGEGRSPEEEDEEEEQPLRPSTTEGPRSAVGRARPQDIPEAEESKDSSNSADDEERVEAPLAPSTADGAKRAAGRPRAPTLPVMADQEEIVPDSEDGEDSMWPEVIFGPSRAAGGPGDGGSHEAAAEEPGSQSGSEDNAEQLAPSTADVPKRAAGLPPRAGASGASKQRGAGGPDEEENARKPDAVLGPKRAVGIPPRSSHAFSSDAPSAAAGANLPLARVQSDYVRGSNKRHTSPHDRPGAAASAEVVQSRLDDSTRVGNADEVRMDEAALAAARQAKAARDHRLEQERKRLEKERARVAAAAPQLIPEPTETSEEEDEEDEVALKPTAIFGPTRAAGRPVDAGSFEAGEYLPKSNSDEEEEEPLHPLAVQGPRR</sequence>